<dbReference type="PANTHER" id="PTHR32502">
    <property type="entry name" value="N-ACETYLGALACTOSAMINE PERMEASE II COMPONENT-RELATED"/>
    <property type="match status" value="1"/>
</dbReference>
<dbReference type="PIRSF" id="PIRSF009264">
    <property type="entry name" value="TagBP_ald_AgaZ"/>
    <property type="match status" value="1"/>
</dbReference>
<comment type="pathway">
    <text evidence="1">Carbohydrate metabolism.</text>
</comment>
<dbReference type="RefSeq" id="WP_068628634.1">
    <property type="nucleotide sequence ID" value="NZ_LSZQ01000012.1"/>
</dbReference>
<dbReference type="Gene3D" id="3.20.20.70">
    <property type="entry name" value="Aldolase class I"/>
    <property type="match status" value="1"/>
</dbReference>
<gene>
    <name evidence="2" type="ORF">AXK11_00440</name>
</gene>
<dbReference type="STRING" id="1548207.AXK11_00440"/>
<dbReference type="OrthoDB" id="152972at2"/>
<organism evidence="2 3">
    <name type="scientific">Cephaloticoccus primus</name>
    <dbReference type="NCBI Taxonomy" id="1548207"/>
    <lineage>
        <taxon>Bacteria</taxon>
        <taxon>Pseudomonadati</taxon>
        <taxon>Verrucomicrobiota</taxon>
        <taxon>Opitutia</taxon>
        <taxon>Opitutales</taxon>
        <taxon>Opitutaceae</taxon>
        <taxon>Cephaloticoccus</taxon>
    </lineage>
</organism>
<evidence type="ECO:0000313" key="2">
    <source>
        <dbReference type="EMBL" id="KXU37731.1"/>
    </source>
</evidence>
<dbReference type="Pfam" id="PF08013">
    <property type="entry name" value="GatZ_KbaZ-like"/>
    <property type="match status" value="1"/>
</dbReference>
<dbReference type="AlphaFoldDB" id="A0A139STG9"/>
<dbReference type="InterPro" id="IPR012062">
    <property type="entry name" value="GatZ/KbaZ-like"/>
</dbReference>
<keyword evidence="3" id="KW-1185">Reference proteome</keyword>
<sequence>MSIQFLENLPKARAAGQRAGITSVCSAHPVVIRAALRHGLADDAPVLIEATCNQVNQDGGYTGMTPTDFRAFVEREAAQVGFPKERILFGGDHLGPNPWKHLPAEQALAKAEVMIAEFVRAGFSKIHVDTSMGCLGEPAALADEQTAGRAVRLVKAAEAARSSSEAPVYIIGTEVPVPGGAVESLDHMQVTDPSAARQTVEIHRCAFEKAGLTEAWQRVIGLVVQPGVEFGHEDVIIYEPERAQALSKTLDALPGFVFEAHSTDYQPRAALSSLVRDGFVILKVGPELTFVLREALYGLDAVAKELGLAPERPGLKSVVEARMCAEPGHWKNYYMGTGPELYIQRHYSLSDRIRYYWPDKQIEAAVDQLLSAFNGVKIPPPLIRQYFPGIIKPDAGLPPASTAGELMEQAVIESLNRYKYAIKE</sequence>
<accession>A0A139STG9</accession>
<dbReference type="GO" id="GO:0005886">
    <property type="term" value="C:plasma membrane"/>
    <property type="evidence" value="ECO:0007669"/>
    <property type="project" value="TreeGrafter"/>
</dbReference>
<protein>
    <submittedName>
        <fullName evidence="2">Tagatose-bisphosphate aldolase</fullName>
    </submittedName>
</protein>
<name>A0A139STG9_9BACT</name>
<proteinExistence type="predicted"/>
<dbReference type="InterPro" id="IPR050303">
    <property type="entry name" value="GatZ_KbaZ_carbometab"/>
</dbReference>
<dbReference type="GO" id="GO:0009401">
    <property type="term" value="P:phosphoenolpyruvate-dependent sugar phosphotransferase system"/>
    <property type="evidence" value="ECO:0007669"/>
    <property type="project" value="TreeGrafter"/>
</dbReference>
<reference evidence="3" key="1">
    <citation type="submission" date="2016-02" db="EMBL/GenBank/DDBJ databases">
        <authorList>
            <person name="Sanders J.G."/>
            <person name="Lin J.Y."/>
            <person name="Wertz J.T."/>
            <person name="Russell J.A."/>
            <person name="Moreau C.S."/>
            <person name="Powell S."/>
        </authorList>
    </citation>
    <scope>NUCLEOTIDE SEQUENCE [LARGE SCALE GENOMIC DNA]</scope>
    <source>
        <strain evidence="3">CAG34</strain>
    </source>
</reference>
<comment type="caution">
    <text evidence="2">The sequence shown here is derived from an EMBL/GenBank/DDBJ whole genome shotgun (WGS) entry which is preliminary data.</text>
</comment>
<dbReference type="EMBL" id="LSZQ01000012">
    <property type="protein sequence ID" value="KXU37731.1"/>
    <property type="molecule type" value="Genomic_DNA"/>
</dbReference>
<dbReference type="PANTHER" id="PTHR32502:SF2">
    <property type="entry name" value="D-TAGATOSE-1,6-BISPHOSPHATE ALDOLASE SUBUNIT KBAZ"/>
    <property type="match status" value="1"/>
</dbReference>
<dbReference type="SUPFAM" id="SSF51569">
    <property type="entry name" value="Aldolase"/>
    <property type="match status" value="1"/>
</dbReference>
<evidence type="ECO:0000313" key="3">
    <source>
        <dbReference type="Proteomes" id="UP000070058"/>
    </source>
</evidence>
<dbReference type="InterPro" id="IPR013785">
    <property type="entry name" value="Aldolase_TIM"/>
</dbReference>
<dbReference type="Gene3D" id="1.10.400.20">
    <property type="entry name" value="putative tagatose 6-phosphate kinase domain like"/>
    <property type="match status" value="1"/>
</dbReference>
<dbReference type="GO" id="GO:0005975">
    <property type="term" value="P:carbohydrate metabolic process"/>
    <property type="evidence" value="ECO:0007669"/>
    <property type="project" value="InterPro"/>
</dbReference>
<evidence type="ECO:0000256" key="1">
    <source>
        <dbReference type="ARBA" id="ARBA00005007"/>
    </source>
</evidence>
<dbReference type="NCBIfam" id="TIGR02810">
    <property type="entry name" value="agaZ_gatZ"/>
    <property type="match status" value="1"/>
</dbReference>
<dbReference type="Proteomes" id="UP000070058">
    <property type="component" value="Unassembled WGS sequence"/>
</dbReference>